<dbReference type="EMBL" id="JAALLH010000001">
    <property type="protein sequence ID" value="NIY69398.1"/>
    <property type="molecule type" value="Genomic_DNA"/>
</dbReference>
<sequence length="384" mass="39047">MTEAAYAVVALPLRLRLRHTTADTGELTVVFLRIRCADGHVGWAETRGNGEYATHHTAASITAALAALPPATDAAWDDPAALADALAGHCPPAAMLVDIAWRDALARSSGVPLWVALGGVRRAAGPRLATHAPIGFGDPEQAATAATAAAEAGFGRVKVRVGGDPALDRARVARIRQAVDAVAGAGAVAIAADANGGWDAATGTAATHWLAGYGVAWFEQPTPAADLTALARVRATSPIPIWADEAVRDSASVHAVADAGAADGVHLKLEKAGTVATLSAAVDAARRRGLDVGLGQMDCGRLGCATTAHLAAALDVQVAELWGCANVERDVAEGLELRDGAVLLPDAPGLGVHVALHPTALTPVGARHRAPVPAVPKQPRTCTP</sequence>
<gene>
    <name evidence="4" type="ORF">SMALB_7522</name>
</gene>
<evidence type="ECO:0000256" key="2">
    <source>
        <dbReference type="ARBA" id="ARBA00022723"/>
    </source>
</evidence>
<dbReference type="InterPro" id="IPR029065">
    <property type="entry name" value="Enolase_C-like"/>
</dbReference>
<evidence type="ECO:0000259" key="3">
    <source>
        <dbReference type="SMART" id="SM00922"/>
    </source>
</evidence>
<proteinExistence type="inferred from homology"/>
<dbReference type="InterPro" id="IPR034593">
    <property type="entry name" value="DgoD-like"/>
</dbReference>
<dbReference type="AlphaFoldDB" id="A0A7X6B0R6"/>
<feature type="domain" description="Mandelate racemase/muconate lactonizing enzyme C-terminal" evidence="3">
    <location>
        <begin position="139"/>
        <end position="240"/>
    </location>
</feature>
<dbReference type="PANTHER" id="PTHR48080">
    <property type="entry name" value="D-GALACTONATE DEHYDRATASE-RELATED"/>
    <property type="match status" value="1"/>
</dbReference>
<comment type="caution">
    <text evidence="4">The sequence shown here is derived from an EMBL/GenBank/DDBJ whole genome shotgun (WGS) entry which is preliminary data.</text>
</comment>
<dbReference type="GO" id="GO:0046872">
    <property type="term" value="F:metal ion binding"/>
    <property type="evidence" value="ECO:0007669"/>
    <property type="project" value="UniProtKB-KW"/>
</dbReference>
<dbReference type="InterPro" id="IPR036849">
    <property type="entry name" value="Enolase-like_C_sf"/>
</dbReference>
<dbReference type="Gene3D" id="3.30.390.10">
    <property type="entry name" value="Enolase-like, N-terminal domain"/>
    <property type="match status" value="1"/>
</dbReference>
<dbReference type="Gene3D" id="3.20.20.120">
    <property type="entry name" value="Enolase-like C-terminal domain"/>
    <property type="match status" value="1"/>
</dbReference>
<dbReference type="SUPFAM" id="SSF51604">
    <property type="entry name" value="Enolase C-terminal domain-like"/>
    <property type="match status" value="1"/>
</dbReference>
<dbReference type="Proteomes" id="UP000536624">
    <property type="component" value="Unassembled WGS sequence"/>
</dbReference>
<keyword evidence="2" id="KW-0479">Metal-binding</keyword>
<organism evidence="4 5">
    <name type="scientific">Streptomyces malaysiensis</name>
    <dbReference type="NCBI Taxonomy" id="92644"/>
    <lineage>
        <taxon>Bacteria</taxon>
        <taxon>Bacillati</taxon>
        <taxon>Actinomycetota</taxon>
        <taxon>Actinomycetes</taxon>
        <taxon>Kitasatosporales</taxon>
        <taxon>Streptomycetaceae</taxon>
        <taxon>Streptomyces</taxon>
        <taxon>Streptomyces violaceusniger group</taxon>
    </lineage>
</organism>
<dbReference type="InterPro" id="IPR029017">
    <property type="entry name" value="Enolase-like_N"/>
</dbReference>
<reference evidence="4 5" key="1">
    <citation type="submission" date="2020-02" db="EMBL/GenBank/DDBJ databases">
        <title>Streptomyces malaysiensis DSM14702 (JHCC583434, PFL_A843) Genome sequencing and assembly.</title>
        <authorList>
            <person name="Samborskyy M."/>
        </authorList>
    </citation>
    <scope>NUCLEOTIDE SEQUENCE [LARGE SCALE GENOMIC DNA]</scope>
    <source>
        <strain evidence="4 5">DSM 14702</strain>
    </source>
</reference>
<dbReference type="InterPro" id="IPR013341">
    <property type="entry name" value="Mandelate_racemase_N_dom"/>
</dbReference>
<protein>
    <submittedName>
        <fullName evidence="4">Mandelate racemase/muconate lactonizing protein</fullName>
    </submittedName>
</protein>
<evidence type="ECO:0000256" key="1">
    <source>
        <dbReference type="ARBA" id="ARBA00008031"/>
    </source>
</evidence>
<dbReference type="PANTHER" id="PTHR48080:SF3">
    <property type="entry name" value="ENOLASE SUPERFAMILY MEMBER DDB_G0284701"/>
    <property type="match status" value="1"/>
</dbReference>
<dbReference type="SMART" id="SM00922">
    <property type="entry name" value="MR_MLE"/>
    <property type="match status" value="1"/>
</dbReference>
<dbReference type="Pfam" id="PF13378">
    <property type="entry name" value="MR_MLE_C"/>
    <property type="match status" value="1"/>
</dbReference>
<comment type="similarity">
    <text evidence="1">Belongs to the mandelate racemase/muconate lactonizing enzyme family.</text>
</comment>
<dbReference type="SFLD" id="SFLDS00001">
    <property type="entry name" value="Enolase"/>
    <property type="match status" value="1"/>
</dbReference>
<dbReference type="Pfam" id="PF02746">
    <property type="entry name" value="MR_MLE_N"/>
    <property type="match status" value="1"/>
</dbReference>
<evidence type="ECO:0000313" key="5">
    <source>
        <dbReference type="Proteomes" id="UP000536624"/>
    </source>
</evidence>
<evidence type="ECO:0000313" key="4">
    <source>
        <dbReference type="EMBL" id="NIY69398.1"/>
    </source>
</evidence>
<name>A0A7X6B0R6_STRMQ</name>
<accession>A0A7X6B0R6</accession>
<dbReference type="InterPro" id="IPR013342">
    <property type="entry name" value="Mandelate_racemase_C"/>
</dbReference>
<dbReference type="SUPFAM" id="SSF54826">
    <property type="entry name" value="Enolase N-terminal domain-like"/>
    <property type="match status" value="1"/>
</dbReference>